<name>A0AC35FD59_9BILA</name>
<evidence type="ECO:0000313" key="2">
    <source>
        <dbReference type="WBParaSite" id="PS1159_v2.g1622.t1"/>
    </source>
</evidence>
<accession>A0AC35FD59</accession>
<proteinExistence type="predicted"/>
<reference evidence="2" key="1">
    <citation type="submission" date="2022-11" db="UniProtKB">
        <authorList>
            <consortium name="WormBaseParasite"/>
        </authorList>
    </citation>
    <scope>IDENTIFICATION</scope>
</reference>
<protein>
    <submittedName>
        <fullName evidence="2">IRG-type G domain-containing protein</fullName>
    </submittedName>
</protein>
<dbReference type="WBParaSite" id="PS1159_v2.g1622.t1">
    <property type="protein sequence ID" value="PS1159_v2.g1622.t1"/>
    <property type="gene ID" value="PS1159_v2.g1622"/>
</dbReference>
<organism evidence="1 2">
    <name type="scientific">Panagrolaimus sp. PS1159</name>
    <dbReference type="NCBI Taxonomy" id="55785"/>
    <lineage>
        <taxon>Eukaryota</taxon>
        <taxon>Metazoa</taxon>
        <taxon>Ecdysozoa</taxon>
        <taxon>Nematoda</taxon>
        <taxon>Chromadorea</taxon>
        <taxon>Rhabditida</taxon>
        <taxon>Tylenchina</taxon>
        <taxon>Panagrolaimomorpha</taxon>
        <taxon>Panagrolaimoidea</taxon>
        <taxon>Panagrolaimidae</taxon>
        <taxon>Panagrolaimus</taxon>
    </lineage>
</organism>
<sequence>MDVDDEEDVKHKQKLKEIEDEAQRKKEQEEEEERIAAVKKAEREQAARERKENMKISEEVMEKPIENQMVTSPILQSVMQQFRQDSQERVDQIKALIAQSSAITLPSSAIYRQQAIDIDHPTEIPSTQMPNIMLTKKIENVIVQTNGKANIGVIGLSITQMPNIMLTKEIENVIVQSNSKVNIGVIGLSMSGRNTLIGALAGGIWPDKIISNPTSTPSYDIYKLNYPNNGVIERSIEKNVKIYEEFFQTIQMQNLAILLVTVYGSLRDNDYLIISLAQRHNLKVAIIRTKLDEWLDNTHESKENYIQSDKKFIRDSLKSEKIEKMDHLIFNISALSYITVAEESQNCLMAKYLQDEPLLEKLLKQNGIEWFKSSEWEFLDKN</sequence>
<evidence type="ECO:0000313" key="1">
    <source>
        <dbReference type="Proteomes" id="UP000887580"/>
    </source>
</evidence>
<dbReference type="Proteomes" id="UP000887580">
    <property type="component" value="Unplaced"/>
</dbReference>